<accession>A0ABS2CEC2</accession>
<dbReference type="Proteomes" id="UP001195660">
    <property type="component" value="Unassembled WGS sequence"/>
</dbReference>
<keyword evidence="2" id="KW-1185">Reference proteome</keyword>
<dbReference type="EMBL" id="WOFE01000007">
    <property type="protein sequence ID" value="MBM5572412.1"/>
    <property type="molecule type" value="Genomic_DNA"/>
</dbReference>
<comment type="caution">
    <text evidence="1">The sequence shown here is derived from an EMBL/GenBank/DDBJ whole genome shotgun (WGS) entry which is preliminary data.</text>
</comment>
<organism evidence="1 2">
    <name type="scientific">Deefgea chitinilytica</name>
    <dbReference type="NCBI Taxonomy" id="570276"/>
    <lineage>
        <taxon>Bacteria</taxon>
        <taxon>Pseudomonadati</taxon>
        <taxon>Pseudomonadota</taxon>
        <taxon>Betaproteobacteria</taxon>
        <taxon>Neisseriales</taxon>
        <taxon>Chitinibacteraceae</taxon>
        <taxon>Deefgea</taxon>
    </lineage>
</organism>
<protein>
    <submittedName>
        <fullName evidence="1">Uncharacterized protein</fullName>
    </submittedName>
</protein>
<reference evidence="1 2" key="1">
    <citation type="submission" date="2019-11" db="EMBL/GenBank/DDBJ databases">
        <title>Novel Deefgea species.</title>
        <authorList>
            <person name="Han J.-H."/>
        </authorList>
    </citation>
    <scope>NUCLEOTIDE SEQUENCE [LARGE SCALE GENOMIC DNA]</scope>
    <source>
        <strain evidence="1 2">LMG 24817</strain>
    </source>
</reference>
<evidence type="ECO:0000313" key="1">
    <source>
        <dbReference type="EMBL" id="MBM5572412.1"/>
    </source>
</evidence>
<name>A0ABS2CEC2_9NEIS</name>
<proteinExistence type="predicted"/>
<gene>
    <name evidence="1" type="ORF">GM173_12620</name>
</gene>
<sequence>MPDLCFEQGEASCSAGDEATAAGSSIWHRSVQSMPFHARIDDGLADQPSASQQQRY</sequence>
<dbReference type="RefSeq" id="WP_203571744.1">
    <property type="nucleotide sequence ID" value="NZ_WOFE01000007.1"/>
</dbReference>
<evidence type="ECO:0000313" key="2">
    <source>
        <dbReference type="Proteomes" id="UP001195660"/>
    </source>
</evidence>